<dbReference type="EMBL" id="JARRAG010000002">
    <property type="protein sequence ID" value="MDG3005811.1"/>
    <property type="molecule type" value="Genomic_DNA"/>
</dbReference>
<keyword evidence="2" id="KW-1185">Reference proteome</keyword>
<reference evidence="1 2" key="1">
    <citation type="submission" date="2023-03" db="EMBL/GenBank/DDBJ databases">
        <title>Paludisphaera mucosa sp. nov. a novel planctomycete from northern fen.</title>
        <authorList>
            <person name="Ivanova A."/>
        </authorList>
    </citation>
    <scope>NUCLEOTIDE SEQUENCE [LARGE SCALE GENOMIC DNA]</scope>
    <source>
        <strain evidence="1 2">Pla2</strain>
    </source>
</reference>
<protein>
    <submittedName>
        <fullName evidence="1">Uncharacterized protein</fullName>
    </submittedName>
</protein>
<dbReference type="RefSeq" id="WP_277862140.1">
    <property type="nucleotide sequence ID" value="NZ_JARRAG010000002.1"/>
</dbReference>
<evidence type="ECO:0000313" key="1">
    <source>
        <dbReference type="EMBL" id="MDG3005811.1"/>
    </source>
</evidence>
<organism evidence="1 2">
    <name type="scientific">Paludisphaera mucosa</name>
    <dbReference type="NCBI Taxonomy" id="3030827"/>
    <lineage>
        <taxon>Bacteria</taxon>
        <taxon>Pseudomonadati</taxon>
        <taxon>Planctomycetota</taxon>
        <taxon>Planctomycetia</taxon>
        <taxon>Isosphaerales</taxon>
        <taxon>Isosphaeraceae</taxon>
        <taxon>Paludisphaera</taxon>
    </lineage>
</organism>
<evidence type="ECO:0000313" key="2">
    <source>
        <dbReference type="Proteomes" id="UP001216907"/>
    </source>
</evidence>
<proteinExistence type="predicted"/>
<gene>
    <name evidence="1" type="ORF">PZE19_18645</name>
</gene>
<comment type="caution">
    <text evidence="1">The sequence shown here is derived from an EMBL/GenBank/DDBJ whole genome shotgun (WGS) entry which is preliminary data.</text>
</comment>
<name>A0ABT6FE06_9BACT</name>
<dbReference type="Proteomes" id="UP001216907">
    <property type="component" value="Unassembled WGS sequence"/>
</dbReference>
<accession>A0ABT6FE06</accession>
<sequence length="233" mass="24516">MSRLAGRIAVVDGLPTLTACGLPVAEVLRLLEAGEEPAAVVGCHPLDLVAAVFHARLGDDGSLGPKLVQSEPDRPGLIAAVTEPALSGVLPRAPRPARLALAAGLLQVLDAWEASHEAAQESDDLGERAFSAYWHGVAHRREPDAGNAAYWFRRVGRHSLFPALAEAARPLLDASGDPTAKARLLGADGWDPSAMIDLCTRARPGTDQETLARRLQRLEMALLLGATADAVVA</sequence>